<proteinExistence type="predicted"/>
<gene>
    <name evidence="1" type="ORF">BofuT4_uP103890.1</name>
</gene>
<dbReference type="AlphaFoldDB" id="G2YAM0"/>
<accession>G2YAM0</accession>
<sequence length="85" mass="9451">MIHEIAHIGAEQFGFEFCLWFSETVENSAGLVWAVFVEVFETGRDGFADYAGYVCGDWGVSFEVADLYRVAAKEGGEEVGRVLFD</sequence>
<dbReference type="Proteomes" id="UP000008177">
    <property type="component" value="Unplaced contigs"/>
</dbReference>
<organism evidence="1 2">
    <name type="scientific">Botryotinia fuckeliana (strain T4)</name>
    <name type="common">Noble rot fungus</name>
    <name type="synonym">Botrytis cinerea</name>
    <dbReference type="NCBI Taxonomy" id="999810"/>
    <lineage>
        <taxon>Eukaryota</taxon>
        <taxon>Fungi</taxon>
        <taxon>Dikarya</taxon>
        <taxon>Ascomycota</taxon>
        <taxon>Pezizomycotina</taxon>
        <taxon>Leotiomycetes</taxon>
        <taxon>Helotiales</taxon>
        <taxon>Sclerotiniaceae</taxon>
        <taxon>Botrytis</taxon>
    </lineage>
</organism>
<name>G2YAM0_BOTF4</name>
<dbReference type="InParanoid" id="G2YAM0"/>
<protein>
    <submittedName>
        <fullName evidence="1">Uncharacterized protein</fullName>
    </submittedName>
</protein>
<dbReference type="EMBL" id="FQ790305">
    <property type="protein sequence ID" value="CCD34261.1"/>
    <property type="molecule type" value="Genomic_DNA"/>
</dbReference>
<reference evidence="2" key="1">
    <citation type="journal article" date="2011" name="PLoS Genet.">
        <title>Genomic analysis of the necrotrophic fungal pathogens Sclerotinia sclerotiorum and Botrytis cinerea.</title>
        <authorList>
            <person name="Amselem J."/>
            <person name="Cuomo C.A."/>
            <person name="van Kan J.A."/>
            <person name="Viaud M."/>
            <person name="Benito E.P."/>
            <person name="Couloux A."/>
            <person name="Coutinho P.M."/>
            <person name="de Vries R.P."/>
            <person name="Dyer P.S."/>
            <person name="Fillinger S."/>
            <person name="Fournier E."/>
            <person name="Gout L."/>
            <person name="Hahn M."/>
            <person name="Kohn L."/>
            <person name="Lapalu N."/>
            <person name="Plummer K.M."/>
            <person name="Pradier J.M."/>
            <person name="Quevillon E."/>
            <person name="Sharon A."/>
            <person name="Simon A."/>
            <person name="ten Have A."/>
            <person name="Tudzynski B."/>
            <person name="Tudzynski P."/>
            <person name="Wincker P."/>
            <person name="Andrew M."/>
            <person name="Anthouard V."/>
            <person name="Beever R.E."/>
            <person name="Beffa R."/>
            <person name="Benoit I."/>
            <person name="Bouzid O."/>
            <person name="Brault B."/>
            <person name="Chen Z."/>
            <person name="Choquer M."/>
            <person name="Collemare J."/>
            <person name="Cotton P."/>
            <person name="Danchin E.G."/>
            <person name="Da Silva C."/>
            <person name="Gautier A."/>
            <person name="Giraud C."/>
            <person name="Giraud T."/>
            <person name="Gonzalez C."/>
            <person name="Grossetete S."/>
            <person name="Guldener U."/>
            <person name="Henrissat B."/>
            <person name="Howlett B.J."/>
            <person name="Kodira C."/>
            <person name="Kretschmer M."/>
            <person name="Lappartient A."/>
            <person name="Leroch M."/>
            <person name="Levis C."/>
            <person name="Mauceli E."/>
            <person name="Neuveglise C."/>
            <person name="Oeser B."/>
            <person name="Pearson M."/>
            <person name="Poulain J."/>
            <person name="Poussereau N."/>
            <person name="Quesneville H."/>
            <person name="Rascle C."/>
            <person name="Schumacher J."/>
            <person name="Segurens B."/>
            <person name="Sexton A."/>
            <person name="Silva E."/>
            <person name="Sirven C."/>
            <person name="Soanes D.M."/>
            <person name="Talbot N.J."/>
            <person name="Templeton M."/>
            <person name="Yandava C."/>
            <person name="Yarden O."/>
            <person name="Zeng Q."/>
            <person name="Rollins J.A."/>
            <person name="Lebrun M.H."/>
            <person name="Dickman M."/>
        </authorList>
    </citation>
    <scope>NUCLEOTIDE SEQUENCE [LARGE SCALE GENOMIC DNA]</scope>
    <source>
        <strain evidence="2">T4</strain>
    </source>
</reference>
<evidence type="ECO:0000313" key="2">
    <source>
        <dbReference type="Proteomes" id="UP000008177"/>
    </source>
</evidence>
<dbReference type="HOGENOM" id="CLU_2512367_0_0_1"/>
<evidence type="ECO:0000313" key="1">
    <source>
        <dbReference type="EMBL" id="CCD34261.1"/>
    </source>
</evidence>